<dbReference type="Proteomes" id="UP000517916">
    <property type="component" value="Unassembled WGS sequence"/>
</dbReference>
<comment type="caution">
    <text evidence="1">The sequence shown here is derived from an EMBL/GenBank/DDBJ whole genome shotgun (WGS) entry which is preliminary data.</text>
</comment>
<gene>
    <name evidence="1" type="ORF">BC739_007128</name>
</gene>
<proteinExistence type="predicted"/>
<protein>
    <recommendedName>
        <fullName evidence="3">Phage tail protein</fullName>
    </recommendedName>
</protein>
<reference evidence="1 2" key="1">
    <citation type="submission" date="2020-08" db="EMBL/GenBank/DDBJ databases">
        <title>Genomic Encyclopedia of Archaeal and Bacterial Type Strains, Phase II (KMG-II): from individual species to whole genera.</title>
        <authorList>
            <person name="Goeker M."/>
        </authorList>
    </citation>
    <scope>NUCLEOTIDE SEQUENCE [LARGE SCALE GENOMIC DNA]</scope>
    <source>
        <strain evidence="1 2">DSM 43850</strain>
    </source>
</reference>
<accession>A0ABR6BTB4</accession>
<organism evidence="1 2">
    <name type="scientific">Kutzneria viridogrisea</name>
    <dbReference type="NCBI Taxonomy" id="47990"/>
    <lineage>
        <taxon>Bacteria</taxon>
        <taxon>Bacillati</taxon>
        <taxon>Actinomycetota</taxon>
        <taxon>Actinomycetes</taxon>
        <taxon>Pseudonocardiales</taxon>
        <taxon>Pseudonocardiaceae</taxon>
        <taxon>Kutzneria</taxon>
    </lineage>
</organism>
<dbReference type="RefSeq" id="WP_025354480.1">
    <property type="nucleotide sequence ID" value="NZ_BAAABQ010000014.1"/>
</dbReference>
<dbReference type="NCBIfam" id="NF047353">
    <property type="entry name" value="tube_lmo2291"/>
    <property type="match status" value="1"/>
</dbReference>
<evidence type="ECO:0008006" key="3">
    <source>
        <dbReference type="Google" id="ProtNLM"/>
    </source>
</evidence>
<name>A0ABR6BTB4_9PSEU</name>
<sequence>MPTVKINARDLVIQVAEADGKTWSQIGGLNSAVPNAGDNEEVVDTTTFDSGGYYEQEVVQRGATLGLEGYLLQDPSTTAQDPGQARVEFLATQVGPASLGKVRFRHTLDKAWRVWTATFSMGEQGGGNNDKAAWKATIARSGQPTTEPVAATQ</sequence>
<evidence type="ECO:0000313" key="1">
    <source>
        <dbReference type="EMBL" id="MBA8929895.1"/>
    </source>
</evidence>
<dbReference type="EMBL" id="JACJID010000006">
    <property type="protein sequence ID" value="MBA8929895.1"/>
    <property type="molecule type" value="Genomic_DNA"/>
</dbReference>
<keyword evidence="2" id="KW-1185">Reference proteome</keyword>
<evidence type="ECO:0000313" key="2">
    <source>
        <dbReference type="Proteomes" id="UP000517916"/>
    </source>
</evidence>